<name>A0A6J7WSH5_9CAUD</name>
<gene>
    <name evidence="1" type="ORF">UFOVP240_52</name>
</gene>
<dbReference type="EMBL" id="LR798293">
    <property type="protein sequence ID" value="CAB5220896.1"/>
    <property type="molecule type" value="Genomic_DNA"/>
</dbReference>
<protein>
    <submittedName>
        <fullName evidence="1">Uncharacterized protein</fullName>
    </submittedName>
</protein>
<sequence>MTEFESKCYGMSSDQIRKEYMNSITARLSGLEMVAMGVLSDAQELMSFGNAQATDQARKNINIAKFILSEMMEAKETV</sequence>
<proteinExistence type="predicted"/>
<evidence type="ECO:0000313" key="1">
    <source>
        <dbReference type="EMBL" id="CAB5220896.1"/>
    </source>
</evidence>
<organism evidence="1">
    <name type="scientific">uncultured Caudovirales phage</name>
    <dbReference type="NCBI Taxonomy" id="2100421"/>
    <lineage>
        <taxon>Viruses</taxon>
        <taxon>Duplodnaviria</taxon>
        <taxon>Heunggongvirae</taxon>
        <taxon>Uroviricota</taxon>
        <taxon>Caudoviricetes</taxon>
        <taxon>Peduoviridae</taxon>
        <taxon>Maltschvirus</taxon>
        <taxon>Maltschvirus maltsch</taxon>
    </lineage>
</organism>
<accession>A0A6J7WSH5</accession>
<reference evidence="1" key="1">
    <citation type="submission" date="2020-05" db="EMBL/GenBank/DDBJ databases">
        <authorList>
            <person name="Chiriac C."/>
            <person name="Salcher M."/>
            <person name="Ghai R."/>
            <person name="Kavagutti S V."/>
        </authorList>
    </citation>
    <scope>NUCLEOTIDE SEQUENCE</scope>
</reference>